<keyword evidence="3" id="KW-1185">Reference proteome</keyword>
<keyword evidence="1" id="KW-0472">Membrane</keyword>
<dbReference type="AlphaFoldDB" id="A0A6I1I0Y4"/>
<accession>A0A6I1I0Y4</accession>
<sequence>MRAWLRRCLLVLAVFALCWGGAIWYWRASTRVPTAGDLAGAMLVLPLSLLLAFWLGKKLLARLAAGPAMAAAATAAPQAQAAPT</sequence>
<name>A0A6I1I0Y4_9BURK</name>
<reference evidence="2 3" key="1">
    <citation type="submission" date="2019-10" db="EMBL/GenBank/DDBJ databases">
        <title>Three novel species isolated from a subtropical stream in China.</title>
        <authorList>
            <person name="Lu H."/>
        </authorList>
    </citation>
    <scope>NUCLEOTIDE SEQUENCE [LARGE SCALE GENOMIC DNA]</scope>
    <source>
        <strain evidence="2 3">FT13W</strain>
    </source>
</reference>
<keyword evidence="1" id="KW-1133">Transmembrane helix</keyword>
<gene>
    <name evidence="2" type="ORF">GCN75_11575</name>
</gene>
<feature type="non-terminal residue" evidence="2">
    <location>
        <position position="84"/>
    </location>
</feature>
<comment type="caution">
    <text evidence="2">The sequence shown here is derived from an EMBL/GenBank/DDBJ whole genome shotgun (WGS) entry which is preliminary data.</text>
</comment>
<keyword evidence="1" id="KW-0812">Transmembrane</keyword>
<dbReference type="Proteomes" id="UP000468717">
    <property type="component" value="Unassembled WGS sequence"/>
</dbReference>
<organism evidence="2 3">
    <name type="scientific">Janthinobacterium violaceinigrum</name>
    <dbReference type="NCBI Taxonomy" id="2654252"/>
    <lineage>
        <taxon>Bacteria</taxon>
        <taxon>Pseudomonadati</taxon>
        <taxon>Pseudomonadota</taxon>
        <taxon>Betaproteobacteria</taxon>
        <taxon>Burkholderiales</taxon>
        <taxon>Oxalobacteraceae</taxon>
        <taxon>Janthinobacterium</taxon>
    </lineage>
</organism>
<dbReference type="EMBL" id="WFLI01000011">
    <property type="protein sequence ID" value="KAB8064603.1"/>
    <property type="molecule type" value="Genomic_DNA"/>
</dbReference>
<evidence type="ECO:0000256" key="1">
    <source>
        <dbReference type="SAM" id="Phobius"/>
    </source>
</evidence>
<evidence type="ECO:0000313" key="3">
    <source>
        <dbReference type="Proteomes" id="UP000468717"/>
    </source>
</evidence>
<protein>
    <submittedName>
        <fullName evidence="2">Uncharacterized protein</fullName>
    </submittedName>
</protein>
<evidence type="ECO:0000313" key="2">
    <source>
        <dbReference type="EMBL" id="KAB8064603.1"/>
    </source>
</evidence>
<proteinExistence type="predicted"/>
<feature type="transmembrane region" description="Helical" evidence="1">
    <location>
        <begin position="38"/>
        <end position="56"/>
    </location>
</feature>